<sequence length="199" mass="21705">MLRKWIGLLALSVYLIFTGPNPAHAQSGLSRFDNGVLANLETRRTEGATRTLRFIADINNGVNIAVPVGLLTAGLIRNDAQMKRDAGYIASSSAITALFNFAIKRIVKRPRPFITNIHLTPVYRAGDYSFPSGHTSLSFSTATALVRSYPKWYVIVPSFAWAATVGYSRMYLGVHYPTDVAAGAMLGTGMAFATGFIRR</sequence>
<feature type="domain" description="Phosphatidic acid phosphatase type 2/haloperoxidase" evidence="3">
    <location>
        <begin position="86"/>
        <end position="195"/>
    </location>
</feature>
<feature type="transmembrane region" description="Helical" evidence="1">
    <location>
        <begin position="180"/>
        <end position="197"/>
    </location>
</feature>
<comment type="caution">
    <text evidence="4">The sequence shown here is derived from an EMBL/GenBank/DDBJ whole genome shotgun (WGS) entry which is preliminary data.</text>
</comment>
<dbReference type="EMBL" id="QTJU01000002">
    <property type="protein sequence ID" value="RFM29178.1"/>
    <property type="molecule type" value="Genomic_DNA"/>
</dbReference>
<keyword evidence="1" id="KW-0472">Membrane</keyword>
<evidence type="ECO:0000313" key="4">
    <source>
        <dbReference type="EMBL" id="RFM29178.1"/>
    </source>
</evidence>
<evidence type="ECO:0000256" key="1">
    <source>
        <dbReference type="SAM" id="Phobius"/>
    </source>
</evidence>
<dbReference type="Gene3D" id="1.20.144.10">
    <property type="entry name" value="Phosphatidic acid phosphatase type 2/haloperoxidase"/>
    <property type="match status" value="1"/>
</dbReference>
<dbReference type="CDD" id="cd03392">
    <property type="entry name" value="PAP2_like_2"/>
    <property type="match status" value="1"/>
</dbReference>
<proteinExistence type="predicted"/>
<feature type="signal peptide" evidence="2">
    <location>
        <begin position="1"/>
        <end position="25"/>
    </location>
</feature>
<dbReference type="InterPro" id="IPR036938">
    <property type="entry name" value="PAP2/HPO_sf"/>
</dbReference>
<evidence type="ECO:0000259" key="3">
    <source>
        <dbReference type="SMART" id="SM00014"/>
    </source>
</evidence>
<feature type="transmembrane region" description="Helical" evidence="1">
    <location>
        <begin position="86"/>
        <end position="103"/>
    </location>
</feature>
<dbReference type="AlphaFoldDB" id="A0A3E1NMZ8"/>
<dbReference type="InterPro" id="IPR000326">
    <property type="entry name" value="PAP2/HPO"/>
</dbReference>
<organism evidence="4 5">
    <name type="scientific">Deminuibacter soli</name>
    <dbReference type="NCBI Taxonomy" id="2291815"/>
    <lineage>
        <taxon>Bacteria</taxon>
        <taxon>Pseudomonadati</taxon>
        <taxon>Bacteroidota</taxon>
        <taxon>Chitinophagia</taxon>
        <taxon>Chitinophagales</taxon>
        <taxon>Chitinophagaceae</taxon>
        <taxon>Deminuibacter</taxon>
    </lineage>
</organism>
<evidence type="ECO:0000256" key="2">
    <source>
        <dbReference type="SAM" id="SignalP"/>
    </source>
</evidence>
<name>A0A3E1NMZ8_9BACT</name>
<dbReference type="Pfam" id="PF01569">
    <property type="entry name" value="PAP2"/>
    <property type="match status" value="1"/>
</dbReference>
<dbReference type="PANTHER" id="PTHR14969:SF13">
    <property type="entry name" value="AT30094P"/>
    <property type="match status" value="1"/>
</dbReference>
<keyword evidence="2" id="KW-0732">Signal</keyword>
<protein>
    <submittedName>
        <fullName evidence="4">PAP2 family protein</fullName>
    </submittedName>
</protein>
<evidence type="ECO:0000313" key="5">
    <source>
        <dbReference type="Proteomes" id="UP000261284"/>
    </source>
</evidence>
<feature type="chain" id="PRO_5017533732" evidence="2">
    <location>
        <begin position="26"/>
        <end position="199"/>
    </location>
</feature>
<dbReference type="SUPFAM" id="SSF48317">
    <property type="entry name" value="Acid phosphatase/Vanadium-dependent haloperoxidase"/>
    <property type="match status" value="1"/>
</dbReference>
<keyword evidence="1" id="KW-0812">Transmembrane</keyword>
<reference evidence="4 5" key="1">
    <citation type="submission" date="2018-08" db="EMBL/GenBank/DDBJ databases">
        <title>Chitinophagaceae sp. K23C18032701, a novel bacterium isolated from forest soil.</title>
        <authorList>
            <person name="Wang C."/>
        </authorList>
    </citation>
    <scope>NUCLEOTIDE SEQUENCE [LARGE SCALE GENOMIC DNA]</scope>
    <source>
        <strain evidence="4 5">K23C18032701</strain>
    </source>
</reference>
<dbReference type="SMART" id="SM00014">
    <property type="entry name" value="acidPPc"/>
    <property type="match status" value="1"/>
</dbReference>
<dbReference type="Proteomes" id="UP000261284">
    <property type="component" value="Unassembled WGS sequence"/>
</dbReference>
<keyword evidence="5" id="KW-1185">Reference proteome</keyword>
<feature type="transmembrane region" description="Helical" evidence="1">
    <location>
        <begin position="152"/>
        <end position="174"/>
    </location>
</feature>
<accession>A0A3E1NMZ8</accession>
<dbReference type="PANTHER" id="PTHR14969">
    <property type="entry name" value="SPHINGOSINE-1-PHOSPHATE PHOSPHOHYDROLASE"/>
    <property type="match status" value="1"/>
</dbReference>
<gene>
    <name evidence="4" type="ORF">DXN05_10025</name>
</gene>
<keyword evidence="1" id="KW-1133">Transmembrane helix</keyword>
<dbReference type="OrthoDB" id="9773582at2"/>